<keyword evidence="2" id="KW-1185">Reference proteome</keyword>
<gene>
    <name evidence="1" type="ORF">SI8410_02002852</name>
</gene>
<sequence>MFMGPKEGLVEGKRKEIKAWSTTFLCSRSSWRRNYLERIKIVMDQAPLDLGLVHIEVFYFQSDQKKLNLMLIF</sequence>
<reference evidence="1" key="1">
    <citation type="submission" date="2020-02" db="EMBL/GenBank/DDBJ databases">
        <authorList>
            <person name="Scholz U."/>
            <person name="Mascher M."/>
            <person name="Fiebig A."/>
        </authorList>
    </citation>
    <scope>NUCLEOTIDE SEQUENCE</scope>
</reference>
<dbReference type="EMBL" id="LR746265">
    <property type="protein sequence ID" value="CAA7391581.1"/>
    <property type="molecule type" value="Genomic_DNA"/>
</dbReference>
<protein>
    <submittedName>
        <fullName evidence="1">Uncharacterized protein</fullName>
    </submittedName>
</protein>
<evidence type="ECO:0000313" key="1">
    <source>
        <dbReference type="EMBL" id="CAA7391581.1"/>
    </source>
</evidence>
<evidence type="ECO:0000313" key="2">
    <source>
        <dbReference type="Proteomes" id="UP000663760"/>
    </source>
</evidence>
<name>A0A7I8K3R5_SPIIN</name>
<organism evidence="1 2">
    <name type="scientific">Spirodela intermedia</name>
    <name type="common">Intermediate duckweed</name>
    <dbReference type="NCBI Taxonomy" id="51605"/>
    <lineage>
        <taxon>Eukaryota</taxon>
        <taxon>Viridiplantae</taxon>
        <taxon>Streptophyta</taxon>
        <taxon>Embryophyta</taxon>
        <taxon>Tracheophyta</taxon>
        <taxon>Spermatophyta</taxon>
        <taxon>Magnoliopsida</taxon>
        <taxon>Liliopsida</taxon>
        <taxon>Araceae</taxon>
        <taxon>Lemnoideae</taxon>
        <taxon>Spirodela</taxon>
    </lineage>
</organism>
<accession>A0A7I8K3R5</accession>
<dbReference type="AlphaFoldDB" id="A0A7I8K3R5"/>
<proteinExistence type="predicted"/>
<dbReference type="Proteomes" id="UP000663760">
    <property type="component" value="Chromosome 2"/>
</dbReference>